<evidence type="ECO:0000256" key="2">
    <source>
        <dbReference type="ARBA" id="ARBA00022448"/>
    </source>
</evidence>
<feature type="transmembrane region" description="Helical" evidence="6">
    <location>
        <begin position="392"/>
        <end position="419"/>
    </location>
</feature>
<keyword evidence="2" id="KW-0813">Transport</keyword>
<feature type="transmembrane region" description="Helical" evidence="6">
    <location>
        <begin position="122"/>
        <end position="148"/>
    </location>
</feature>
<feature type="transmembrane region" description="Helical" evidence="6">
    <location>
        <begin position="467"/>
        <end position="490"/>
    </location>
</feature>
<gene>
    <name evidence="7" type="ORF">PAC_05963</name>
</gene>
<dbReference type="GO" id="GO:0022857">
    <property type="term" value="F:transmembrane transporter activity"/>
    <property type="evidence" value="ECO:0007669"/>
    <property type="project" value="InterPro"/>
</dbReference>
<evidence type="ECO:0000313" key="7">
    <source>
        <dbReference type="EMBL" id="CZR56075.1"/>
    </source>
</evidence>
<dbReference type="PANTHER" id="PTHR23506">
    <property type="entry name" value="GH10249P"/>
    <property type="match status" value="1"/>
</dbReference>
<dbReference type="InterPro" id="IPR050930">
    <property type="entry name" value="MFS_Vesicular_Transporter"/>
</dbReference>
<evidence type="ECO:0000256" key="5">
    <source>
        <dbReference type="ARBA" id="ARBA00023136"/>
    </source>
</evidence>
<name>A0A1L7WTH0_9HELO</name>
<keyword evidence="8" id="KW-1185">Reference proteome</keyword>
<dbReference type="EMBL" id="FJOG01000007">
    <property type="protein sequence ID" value="CZR56075.1"/>
    <property type="molecule type" value="Genomic_DNA"/>
</dbReference>
<keyword evidence="5 6" id="KW-0472">Membrane</keyword>
<dbReference type="InterPro" id="IPR011701">
    <property type="entry name" value="MFS"/>
</dbReference>
<keyword evidence="4 6" id="KW-1133">Transmembrane helix</keyword>
<sequence>MFARRNEKALVPYAYALRSSNAFVILVVSAATFTDTFLYDLILPIIPNILQDKLSIPIAEGMTIPYYKLNHVPHVIQTDLLPQSQHGFLSYKALLVPHSSSRQGIVLLGIYGSHDDSKRGPFLAGLIVLAIATLLFFLGTHISILVIARLLQGTSSAFIWTSGIDFLNSRVGPEAAGHAMSWFMMATSFGELLGPISGGVVYEHAGQLAVFGVAASVIFVDGVLRLLVVDEKVPNDGLDDGCTTSDSEAAMQSLISEDVHAEIGIYGALNLSPLQGEDEHSIDGDDAAVYHSNLRIFIRDTDFMISLTAALLTSTTRSALETVLPIYVQTTFNWSPSLSGLIVLCALAPSLLSPLISHITSISGPRYISTIALLILGALFLTVGIWTSASEVLFCVLITGIGISLFTAQIPHMVAFTVIANKAYEEVGMRDESEKKKQSVQVYAAMNVAFAAGLLVGPTWVGLIQGTFGWTVFCVSFGVAEVGLGILTAFSWKKWKRGER</sequence>
<evidence type="ECO:0008006" key="9">
    <source>
        <dbReference type="Google" id="ProtNLM"/>
    </source>
</evidence>
<protein>
    <recommendedName>
        <fullName evidence="9">Major facilitator superfamily (MFS) profile domain-containing protein</fullName>
    </recommendedName>
</protein>
<proteinExistence type="predicted"/>
<dbReference type="InterPro" id="IPR036259">
    <property type="entry name" value="MFS_trans_sf"/>
</dbReference>
<feature type="transmembrane region" description="Helical" evidence="6">
    <location>
        <begin position="440"/>
        <end position="461"/>
    </location>
</feature>
<evidence type="ECO:0000313" key="8">
    <source>
        <dbReference type="Proteomes" id="UP000184330"/>
    </source>
</evidence>
<evidence type="ECO:0000256" key="3">
    <source>
        <dbReference type="ARBA" id="ARBA00022692"/>
    </source>
</evidence>
<feature type="transmembrane region" description="Helical" evidence="6">
    <location>
        <begin position="21"/>
        <end position="46"/>
    </location>
</feature>
<feature type="transmembrane region" description="Helical" evidence="6">
    <location>
        <begin position="334"/>
        <end position="355"/>
    </location>
</feature>
<keyword evidence="3 6" id="KW-0812">Transmembrane</keyword>
<comment type="subcellular location">
    <subcellularLocation>
        <location evidence="1">Membrane</location>
        <topology evidence="1">Multi-pass membrane protein</topology>
    </subcellularLocation>
</comment>
<dbReference type="PANTHER" id="PTHR23506:SF23">
    <property type="entry name" value="GH10249P"/>
    <property type="match status" value="1"/>
</dbReference>
<dbReference type="STRING" id="576137.A0A1L7WTH0"/>
<evidence type="ECO:0000256" key="4">
    <source>
        <dbReference type="ARBA" id="ARBA00022989"/>
    </source>
</evidence>
<dbReference type="Pfam" id="PF07690">
    <property type="entry name" value="MFS_1"/>
    <property type="match status" value="1"/>
</dbReference>
<accession>A0A1L7WTH0</accession>
<dbReference type="GO" id="GO:0016020">
    <property type="term" value="C:membrane"/>
    <property type="evidence" value="ECO:0007669"/>
    <property type="project" value="UniProtKB-SubCell"/>
</dbReference>
<evidence type="ECO:0000256" key="1">
    <source>
        <dbReference type="ARBA" id="ARBA00004141"/>
    </source>
</evidence>
<dbReference type="Gene3D" id="1.20.1250.20">
    <property type="entry name" value="MFS general substrate transporter like domains"/>
    <property type="match status" value="2"/>
</dbReference>
<dbReference type="AlphaFoldDB" id="A0A1L7WTH0"/>
<organism evidence="7 8">
    <name type="scientific">Phialocephala subalpina</name>
    <dbReference type="NCBI Taxonomy" id="576137"/>
    <lineage>
        <taxon>Eukaryota</taxon>
        <taxon>Fungi</taxon>
        <taxon>Dikarya</taxon>
        <taxon>Ascomycota</taxon>
        <taxon>Pezizomycotina</taxon>
        <taxon>Leotiomycetes</taxon>
        <taxon>Helotiales</taxon>
        <taxon>Mollisiaceae</taxon>
        <taxon>Phialocephala</taxon>
        <taxon>Phialocephala fortinii species complex</taxon>
    </lineage>
</organism>
<dbReference type="OrthoDB" id="5086884at2759"/>
<reference evidence="7 8" key="1">
    <citation type="submission" date="2016-03" db="EMBL/GenBank/DDBJ databases">
        <authorList>
            <person name="Ploux O."/>
        </authorList>
    </citation>
    <scope>NUCLEOTIDE SEQUENCE [LARGE SCALE GENOMIC DNA]</scope>
    <source>
        <strain evidence="7 8">UAMH 11012</strain>
    </source>
</reference>
<feature type="transmembrane region" description="Helical" evidence="6">
    <location>
        <begin position="367"/>
        <end position="386"/>
    </location>
</feature>
<evidence type="ECO:0000256" key="6">
    <source>
        <dbReference type="SAM" id="Phobius"/>
    </source>
</evidence>
<feature type="transmembrane region" description="Helical" evidence="6">
    <location>
        <begin position="182"/>
        <end position="202"/>
    </location>
</feature>
<dbReference type="Proteomes" id="UP000184330">
    <property type="component" value="Unassembled WGS sequence"/>
</dbReference>
<feature type="transmembrane region" description="Helical" evidence="6">
    <location>
        <begin position="208"/>
        <end position="228"/>
    </location>
</feature>
<dbReference type="SUPFAM" id="SSF103473">
    <property type="entry name" value="MFS general substrate transporter"/>
    <property type="match status" value="1"/>
</dbReference>